<organism evidence="4 5">
    <name type="scientific">Pyxidicoccus fallax</name>
    <dbReference type="NCBI Taxonomy" id="394095"/>
    <lineage>
        <taxon>Bacteria</taxon>
        <taxon>Pseudomonadati</taxon>
        <taxon>Myxococcota</taxon>
        <taxon>Myxococcia</taxon>
        <taxon>Myxococcales</taxon>
        <taxon>Cystobacterineae</taxon>
        <taxon>Myxococcaceae</taxon>
        <taxon>Pyxidicoccus</taxon>
    </lineage>
</organism>
<dbReference type="Pfam" id="PF12849">
    <property type="entry name" value="PBP_like_2"/>
    <property type="match status" value="1"/>
</dbReference>
<keyword evidence="5" id="KW-1185">Reference proteome</keyword>
<reference evidence="4 5" key="1">
    <citation type="submission" date="2020-04" db="EMBL/GenBank/DDBJ databases">
        <title>Draft genome of Pyxidicoccus fallax type strain.</title>
        <authorList>
            <person name="Whitworth D.E."/>
        </authorList>
    </citation>
    <scope>NUCLEOTIDE SEQUENCE [LARGE SCALE GENOMIC DNA]</scope>
    <source>
        <strain evidence="4 5">DSM 14698</strain>
    </source>
</reference>
<dbReference type="SUPFAM" id="SSF53850">
    <property type="entry name" value="Periplasmic binding protein-like II"/>
    <property type="match status" value="1"/>
</dbReference>
<gene>
    <name evidence="4" type="ORF">HG543_35140</name>
</gene>
<feature type="chain" id="PRO_5032900837" evidence="2">
    <location>
        <begin position="26"/>
        <end position="367"/>
    </location>
</feature>
<evidence type="ECO:0000256" key="2">
    <source>
        <dbReference type="SAM" id="SignalP"/>
    </source>
</evidence>
<dbReference type="EMBL" id="JABBJJ010000222">
    <property type="protein sequence ID" value="NMO20062.1"/>
    <property type="molecule type" value="Genomic_DNA"/>
</dbReference>
<feature type="signal peptide" evidence="2">
    <location>
        <begin position="1"/>
        <end position="25"/>
    </location>
</feature>
<accession>A0A848LQY9</accession>
<dbReference type="RefSeq" id="WP_169349293.1">
    <property type="nucleotide sequence ID" value="NZ_JABBJJ010000222.1"/>
</dbReference>
<dbReference type="InterPro" id="IPR050811">
    <property type="entry name" value="Phosphate_ABC_transporter"/>
</dbReference>
<dbReference type="AlphaFoldDB" id="A0A848LQY9"/>
<dbReference type="InterPro" id="IPR024370">
    <property type="entry name" value="PBP_domain"/>
</dbReference>
<dbReference type="Gene3D" id="3.40.190.10">
    <property type="entry name" value="Periplasmic binding protein-like II"/>
    <property type="match status" value="2"/>
</dbReference>
<evidence type="ECO:0000256" key="1">
    <source>
        <dbReference type="ARBA" id="ARBA00022729"/>
    </source>
</evidence>
<dbReference type="PANTHER" id="PTHR30570">
    <property type="entry name" value="PERIPLASMIC PHOSPHATE BINDING COMPONENT OF PHOSPHATE ABC TRANSPORTER"/>
    <property type="match status" value="1"/>
</dbReference>
<sequence length="367" mass="37416">MKMMKMVMSAAVVAVSVVGCGGQSADESVLGSSTAELTDGNKFFGSDTLKGAMISANTASLAGLSIEGKGSSVGEGCVRTGSGTFCSGRQQTLAPMSRDFRATASACAGGTASGGTGRDAACCPGEKSNVIALDAVNAFVNSGNGLTNISRDDLANLFFASYRRTVGGVVTNYTGACWTDWSQVPGSTRSGAIKVYRRDDLSGTTEVFKEKVAENTSAAFCPGVIVITDGAATNPAPCTASDSATTCIGKLTAADVNAIGFAGDSGKATGNVALSVNAIAPTITNVRKLITDPANAYPLARQIFLNENVNFAKDPKEQTLFDWIYSNKSSFQNILVNQGFIACSSTGPLRCGGAANDGRGAGLCKGL</sequence>
<proteinExistence type="predicted"/>
<name>A0A848LQY9_9BACT</name>
<comment type="caution">
    <text evidence="4">The sequence shown here is derived from an EMBL/GenBank/DDBJ whole genome shotgun (WGS) entry which is preliminary data.</text>
</comment>
<keyword evidence="1 2" id="KW-0732">Signal</keyword>
<feature type="domain" description="PBP" evidence="3">
    <location>
        <begin position="131"/>
        <end position="304"/>
    </location>
</feature>
<dbReference type="PROSITE" id="PS51257">
    <property type="entry name" value="PROKAR_LIPOPROTEIN"/>
    <property type="match status" value="1"/>
</dbReference>
<evidence type="ECO:0000259" key="3">
    <source>
        <dbReference type="Pfam" id="PF12849"/>
    </source>
</evidence>
<evidence type="ECO:0000313" key="5">
    <source>
        <dbReference type="Proteomes" id="UP000518300"/>
    </source>
</evidence>
<protein>
    <submittedName>
        <fullName evidence="4">Cell envelope biogenesis protein OmpA</fullName>
    </submittedName>
</protein>
<evidence type="ECO:0000313" key="4">
    <source>
        <dbReference type="EMBL" id="NMO20062.1"/>
    </source>
</evidence>
<dbReference type="Proteomes" id="UP000518300">
    <property type="component" value="Unassembled WGS sequence"/>
</dbReference>
<dbReference type="PANTHER" id="PTHR30570:SF1">
    <property type="entry name" value="PHOSPHATE-BINDING PROTEIN PSTS"/>
    <property type="match status" value="1"/>
</dbReference>